<dbReference type="KEGG" id="fek:C1H87_05025"/>
<dbReference type="Pfam" id="PF08327">
    <property type="entry name" value="AHSA1"/>
    <property type="match status" value="1"/>
</dbReference>
<keyword evidence="4" id="KW-1185">Reference proteome</keyword>
<gene>
    <name evidence="3" type="ORF">C1H87_05025</name>
</gene>
<sequence>MNKTYISKSSIAINASPSKIWEALVTPEIAKEYFHGAKLITDWKIGSPITFKGEFNGNKYEEKGIILNMEPNTQLQYSHWSNFDGLPDEPENYRVWTFNLSESKNHTLLSISEDNIPTEKKQQRSDEFWNGVLSIIKQIAER</sequence>
<proteinExistence type="inferred from homology"/>
<comment type="similarity">
    <text evidence="1">Belongs to the AHA1 family.</text>
</comment>
<dbReference type="CDD" id="cd07814">
    <property type="entry name" value="SRPBCC_CalC_Aha1-like"/>
    <property type="match status" value="1"/>
</dbReference>
<name>A0A2K9PM28_9FLAO</name>
<feature type="domain" description="Activator of Hsp90 ATPase homologue 1/2-like C-terminal" evidence="2">
    <location>
        <begin position="14"/>
        <end position="140"/>
    </location>
</feature>
<protein>
    <submittedName>
        <fullName evidence="3">ATPase</fullName>
    </submittedName>
</protein>
<dbReference type="Gene3D" id="3.30.530.20">
    <property type="match status" value="1"/>
</dbReference>
<evidence type="ECO:0000259" key="2">
    <source>
        <dbReference type="Pfam" id="PF08327"/>
    </source>
</evidence>
<dbReference type="Proteomes" id="UP000235826">
    <property type="component" value="Chromosome"/>
</dbReference>
<accession>A0A2K9PM28</accession>
<dbReference type="RefSeq" id="WP_102754770.1">
    <property type="nucleotide sequence ID" value="NZ_CP025791.1"/>
</dbReference>
<dbReference type="InterPro" id="IPR013538">
    <property type="entry name" value="ASHA1/2-like_C"/>
</dbReference>
<evidence type="ECO:0000256" key="1">
    <source>
        <dbReference type="ARBA" id="ARBA00006817"/>
    </source>
</evidence>
<dbReference type="AlphaFoldDB" id="A0A2K9PM28"/>
<dbReference type="SUPFAM" id="SSF55961">
    <property type="entry name" value="Bet v1-like"/>
    <property type="match status" value="1"/>
</dbReference>
<reference evidence="3 4" key="1">
    <citation type="submission" date="2018-01" db="EMBL/GenBank/DDBJ databases">
        <title>Complete genome sequence of Flavivirga eckloniae ECD14 isolated from seaweed Ecklonia cava.</title>
        <authorList>
            <person name="Lee J.H."/>
            <person name="Baik K.S."/>
            <person name="Seong C.N."/>
        </authorList>
    </citation>
    <scope>NUCLEOTIDE SEQUENCE [LARGE SCALE GENOMIC DNA]</scope>
    <source>
        <strain evidence="3 4">ECD14</strain>
    </source>
</reference>
<dbReference type="InterPro" id="IPR023393">
    <property type="entry name" value="START-like_dom_sf"/>
</dbReference>
<evidence type="ECO:0000313" key="4">
    <source>
        <dbReference type="Proteomes" id="UP000235826"/>
    </source>
</evidence>
<dbReference type="OrthoDB" id="2355173at2"/>
<dbReference type="EMBL" id="CP025791">
    <property type="protein sequence ID" value="AUP78112.1"/>
    <property type="molecule type" value="Genomic_DNA"/>
</dbReference>
<evidence type="ECO:0000313" key="3">
    <source>
        <dbReference type="EMBL" id="AUP78112.1"/>
    </source>
</evidence>
<organism evidence="3 4">
    <name type="scientific">Flavivirga eckloniae</name>
    <dbReference type="NCBI Taxonomy" id="1803846"/>
    <lineage>
        <taxon>Bacteria</taxon>
        <taxon>Pseudomonadati</taxon>
        <taxon>Bacteroidota</taxon>
        <taxon>Flavobacteriia</taxon>
        <taxon>Flavobacteriales</taxon>
        <taxon>Flavobacteriaceae</taxon>
        <taxon>Flavivirga</taxon>
    </lineage>
</organism>